<comment type="caution">
    <text evidence="1">The sequence shown here is derived from an EMBL/GenBank/DDBJ whole genome shotgun (WGS) entry which is preliminary data.</text>
</comment>
<name>A0A5N5T776_9CRUS</name>
<organism evidence="1 2">
    <name type="scientific">Armadillidium nasatum</name>
    <dbReference type="NCBI Taxonomy" id="96803"/>
    <lineage>
        <taxon>Eukaryota</taxon>
        <taxon>Metazoa</taxon>
        <taxon>Ecdysozoa</taxon>
        <taxon>Arthropoda</taxon>
        <taxon>Crustacea</taxon>
        <taxon>Multicrustacea</taxon>
        <taxon>Malacostraca</taxon>
        <taxon>Eumalacostraca</taxon>
        <taxon>Peracarida</taxon>
        <taxon>Isopoda</taxon>
        <taxon>Oniscidea</taxon>
        <taxon>Crinocheta</taxon>
        <taxon>Armadillidiidae</taxon>
        <taxon>Armadillidium</taxon>
    </lineage>
</organism>
<protein>
    <submittedName>
        <fullName evidence="1">Uncharacterized protein</fullName>
    </submittedName>
</protein>
<evidence type="ECO:0000313" key="1">
    <source>
        <dbReference type="EMBL" id="KAB7500905.1"/>
    </source>
</evidence>
<keyword evidence="2" id="KW-1185">Reference proteome</keyword>
<proteinExistence type="predicted"/>
<sequence>MTSSNDGEEHQASLLQCLRIFHQILQNSFKYYDYSSIFDNPQEKSRKLKFRKDCTNSYFTVANAVRCLIIGKKYEGVFHLAFQHKDINLCLFTLSLGIENHINGKEIPSMTNYLLRVLIQLLPPNSDKLPFTDSLFLIEQLLYLGILEGLQDLLILSLRKCLSEIESLMEALPLIVPFDFSLPSPPLFCPQIDTTYPVSYDEESKR</sequence>
<dbReference type="Proteomes" id="UP000326759">
    <property type="component" value="Unassembled WGS sequence"/>
</dbReference>
<evidence type="ECO:0000313" key="2">
    <source>
        <dbReference type="Proteomes" id="UP000326759"/>
    </source>
</evidence>
<dbReference type="EMBL" id="SEYY01012265">
    <property type="protein sequence ID" value="KAB7500905.1"/>
    <property type="molecule type" value="Genomic_DNA"/>
</dbReference>
<reference evidence="1 2" key="1">
    <citation type="journal article" date="2019" name="PLoS Biol.">
        <title>Sex chromosomes control vertical transmission of feminizing Wolbachia symbionts in an isopod.</title>
        <authorList>
            <person name="Becking T."/>
            <person name="Chebbi M.A."/>
            <person name="Giraud I."/>
            <person name="Moumen B."/>
            <person name="Laverre T."/>
            <person name="Caubet Y."/>
            <person name="Peccoud J."/>
            <person name="Gilbert C."/>
            <person name="Cordaux R."/>
        </authorList>
    </citation>
    <scope>NUCLEOTIDE SEQUENCE [LARGE SCALE GENOMIC DNA]</scope>
    <source>
        <strain evidence="1">ANa2</strain>
        <tissue evidence="1">Whole body excluding digestive tract and cuticle</tissue>
    </source>
</reference>
<dbReference type="AlphaFoldDB" id="A0A5N5T776"/>
<gene>
    <name evidence="1" type="ORF">Anas_10800</name>
</gene>
<accession>A0A5N5T776</accession>